<evidence type="ECO:0000256" key="4">
    <source>
        <dbReference type="RuleBase" id="RU361153"/>
    </source>
</evidence>
<dbReference type="EMBL" id="JBGBPQ010000007">
    <property type="protein sequence ID" value="KAL1521572.1"/>
    <property type="molecule type" value="Genomic_DNA"/>
</dbReference>
<protein>
    <recommendedName>
        <fullName evidence="5">Glycoside hydrolase family 5 domain-containing protein</fullName>
    </recommendedName>
</protein>
<comment type="caution">
    <text evidence="6">The sequence shown here is derived from an EMBL/GenBank/DDBJ whole genome shotgun (WGS) entry which is preliminary data.</text>
</comment>
<evidence type="ECO:0000256" key="1">
    <source>
        <dbReference type="ARBA" id="ARBA00005641"/>
    </source>
</evidence>
<organism evidence="6 7">
    <name type="scientific">Prymnesium parvum</name>
    <name type="common">Toxic golden alga</name>
    <dbReference type="NCBI Taxonomy" id="97485"/>
    <lineage>
        <taxon>Eukaryota</taxon>
        <taxon>Haptista</taxon>
        <taxon>Haptophyta</taxon>
        <taxon>Prymnesiophyceae</taxon>
        <taxon>Prymnesiales</taxon>
        <taxon>Prymnesiaceae</taxon>
        <taxon>Prymnesium</taxon>
    </lineage>
</organism>
<keyword evidence="7" id="KW-1185">Reference proteome</keyword>
<evidence type="ECO:0000313" key="7">
    <source>
        <dbReference type="Proteomes" id="UP001515480"/>
    </source>
</evidence>
<keyword evidence="3 4" id="KW-0326">Glycosidase</keyword>
<keyword evidence="2 4" id="KW-0378">Hydrolase</keyword>
<sequence>MPSAALLPSPARRLLVEGQHLLHEDRTPAFLRGFNLLFMLDSIFEEPREDTDELMLQLLPRTNLVRVVMIHWKDKPTDIEGADNKNDCSETWGQQWAIQESCLQQIEKVLRWTASQNLWAVLTVRASLAAGEPVAGRDLHTVFDDHELRSRFLQMWTTVAKRCRGLDMIAGYEIMSEPRVQNTAPEVVRDFYRAGCAAAHSGDPRTPCIVGAAPFYNVRGLEGALMADVPNAIYAFNFFIPRKYVNGDAVLKYKYPGPMRCCDAHEKEHARCCPGKEDQDMAQLPCCAAQVQVDKRLLEQELAVALDFRERHQVPVFMDQWAISRTSGRDRLLYVKDVLALLQAHRVHWAYWQWRQRDYSQMAVVTMNEDWDDPWFDEALVDVFRTVLGPDAHGLASTDRFYTDRAALATTPVYDVASTG</sequence>
<dbReference type="Pfam" id="PF00150">
    <property type="entry name" value="Cellulase"/>
    <property type="match status" value="1"/>
</dbReference>
<comment type="similarity">
    <text evidence="1 4">Belongs to the glycosyl hydrolase 5 (cellulase A) family.</text>
</comment>
<dbReference type="InterPro" id="IPR017853">
    <property type="entry name" value="GH"/>
</dbReference>
<dbReference type="SUPFAM" id="SSF51445">
    <property type="entry name" value="(Trans)glycosidases"/>
    <property type="match status" value="1"/>
</dbReference>
<dbReference type="Proteomes" id="UP001515480">
    <property type="component" value="Unassembled WGS sequence"/>
</dbReference>
<reference evidence="6 7" key="1">
    <citation type="journal article" date="2024" name="Science">
        <title>Giant polyketide synthase enzymes in the biosynthesis of giant marine polyether toxins.</title>
        <authorList>
            <person name="Fallon T.R."/>
            <person name="Shende V.V."/>
            <person name="Wierzbicki I.H."/>
            <person name="Pendleton A.L."/>
            <person name="Watervoot N.F."/>
            <person name="Auber R.P."/>
            <person name="Gonzalez D.J."/>
            <person name="Wisecaver J.H."/>
            <person name="Moore B.S."/>
        </authorList>
    </citation>
    <scope>NUCLEOTIDE SEQUENCE [LARGE SCALE GENOMIC DNA]</scope>
    <source>
        <strain evidence="6 7">12B1</strain>
    </source>
</reference>
<name>A0AB34JLG8_PRYPA</name>
<feature type="domain" description="Glycoside hydrolase family 5" evidence="5">
    <location>
        <begin position="62"/>
        <end position="356"/>
    </location>
</feature>
<dbReference type="Gene3D" id="3.20.20.80">
    <property type="entry name" value="Glycosidases"/>
    <property type="match status" value="1"/>
</dbReference>
<dbReference type="GO" id="GO:0004553">
    <property type="term" value="F:hydrolase activity, hydrolyzing O-glycosyl compounds"/>
    <property type="evidence" value="ECO:0007669"/>
    <property type="project" value="InterPro"/>
</dbReference>
<evidence type="ECO:0000259" key="5">
    <source>
        <dbReference type="Pfam" id="PF00150"/>
    </source>
</evidence>
<dbReference type="InterPro" id="IPR001547">
    <property type="entry name" value="Glyco_hydro_5"/>
</dbReference>
<evidence type="ECO:0000313" key="6">
    <source>
        <dbReference type="EMBL" id="KAL1521572.1"/>
    </source>
</evidence>
<dbReference type="GO" id="GO:0000272">
    <property type="term" value="P:polysaccharide catabolic process"/>
    <property type="evidence" value="ECO:0007669"/>
    <property type="project" value="InterPro"/>
</dbReference>
<accession>A0AB34JLG8</accession>
<proteinExistence type="inferred from homology"/>
<evidence type="ECO:0000256" key="3">
    <source>
        <dbReference type="ARBA" id="ARBA00023295"/>
    </source>
</evidence>
<dbReference type="AlphaFoldDB" id="A0AB34JLG8"/>
<evidence type="ECO:0000256" key="2">
    <source>
        <dbReference type="ARBA" id="ARBA00022801"/>
    </source>
</evidence>
<gene>
    <name evidence="6" type="ORF">AB1Y20_021231</name>
</gene>